<sequence>MTPSGISKVLLLKDSDLPAGWGSTTSSIASSSSTIDFFADLTIRSTPSMASTVRSKTIIFSENLWCSTPSLAIRRRKEKLLN</sequence>
<evidence type="ECO:0000313" key="1">
    <source>
        <dbReference type="EMBL" id="AFK39195.1"/>
    </source>
</evidence>
<dbReference type="EMBL" id="BT139400">
    <property type="protein sequence ID" value="AFK39195.1"/>
    <property type="molecule type" value="mRNA"/>
</dbReference>
<organism evidence="1">
    <name type="scientific">Medicago truncatula</name>
    <name type="common">Barrel medic</name>
    <name type="synonym">Medicago tribuloides</name>
    <dbReference type="NCBI Taxonomy" id="3880"/>
    <lineage>
        <taxon>Eukaryota</taxon>
        <taxon>Viridiplantae</taxon>
        <taxon>Streptophyta</taxon>
        <taxon>Embryophyta</taxon>
        <taxon>Tracheophyta</taxon>
        <taxon>Spermatophyta</taxon>
        <taxon>Magnoliopsida</taxon>
        <taxon>eudicotyledons</taxon>
        <taxon>Gunneridae</taxon>
        <taxon>Pentapetalae</taxon>
        <taxon>rosids</taxon>
        <taxon>fabids</taxon>
        <taxon>Fabales</taxon>
        <taxon>Fabaceae</taxon>
        <taxon>Papilionoideae</taxon>
        <taxon>50 kb inversion clade</taxon>
        <taxon>NPAAA clade</taxon>
        <taxon>Hologalegina</taxon>
        <taxon>IRL clade</taxon>
        <taxon>Trifolieae</taxon>
        <taxon>Medicago</taxon>
    </lineage>
</organism>
<name>I3SG03_MEDTR</name>
<dbReference type="AlphaFoldDB" id="I3SG03"/>
<protein>
    <submittedName>
        <fullName evidence="1">Uncharacterized protein</fullName>
    </submittedName>
</protein>
<accession>I3SG03</accession>
<reference evidence="1" key="1">
    <citation type="submission" date="2012-05" db="EMBL/GenBank/DDBJ databases">
        <authorList>
            <person name="Krishnakumar V."/>
            <person name="Cheung F."/>
            <person name="Xiao Y."/>
            <person name="Chan A."/>
            <person name="Moskal W.A."/>
            <person name="Town C.D."/>
        </authorList>
    </citation>
    <scope>NUCLEOTIDE SEQUENCE</scope>
</reference>
<proteinExistence type="evidence at transcript level"/>